<protein>
    <submittedName>
        <fullName evidence="2">DUF1289 domain-containing protein</fullName>
    </submittedName>
</protein>
<comment type="caution">
    <text evidence="2">The sequence shown here is derived from an EMBL/GenBank/DDBJ whole genome shotgun (WGS) entry which is preliminary data.</text>
</comment>
<evidence type="ECO:0000313" key="2">
    <source>
        <dbReference type="EMBL" id="TMP60739.1"/>
    </source>
</evidence>
<dbReference type="Proteomes" id="UP000307706">
    <property type="component" value="Unassembled WGS sequence"/>
</dbReference>
<dbReference type="AlphaFoldDB" id="A0A5S3XTK6"/>
<reference evidence="2" key="3">
    <citation type="submission" date="2019-09" db="EMBL/GenBank/DDBJ databases">
        <title>Co-occurence of chitin degradation, pigmentation and bioactivity in marine Pseudoalteromonas.</title>
        <authorList>
            <person name="Sonnenschein E.C."/>
            <person name="Bech P.K."/>
        </authorList>
    </citation>
    <scope>NUCLEOTIDE SEQUENCE</scope>
    <source>
        <strain evidence="2">S2231</strain>
        <strain evidence="1 3">S2233</strain>
    </source>
</reference>
<dbReference type="PANTHER" id="PTHR35175">
    <property type="entry name" value="DUF1289 DOMAIN-CONTAINING PROTEIN"/>
    <property type="match status" value="1"/>
</dbReference>
<dbReference type="InterPro" id="IPR010710">
    <property type="entry name" value="DUF1289"/>
</dbReference>
<reference evidence="3 4" key="1">
    <citation type="submission" date="2017-12" db="EMBL/GenBank/DDBJ databases">
        <authorList>
            <person name="Paulsen S."/>
            <person name="Gram L.K."/>
        </authorList>
    </citation>
    <scope>NUCLEOTIDE SEQUENCE [LARGE SCALE GENOMIC DNA]</scope>
    <source>
        <strain evidence="2 4">S2231</strain>
        <strain evidence="1 3">S2233</strain>
    </source>
</reference>
<dbReference type="Proteomes" id="UP000305730">
    <property type="component" value="Unassembled WGS sequence"/>
</dbReference>
<dbReference type="EMBL" id="PNCK01000022">
    <property type="protein sequence ID" value="TMP44366.1"/>
    <property type="molecule type" value="Genomic_DNA"/>
</dbReference>
<organism evidence="2 4">
    <name type="scientific">Pseudoalteromonas citrea</name>
    <dbReference type="NCBI Taxonomy" id="43655"/>
    <lineage>
        <taxon>Bacteria</taxon>
        <taxon>Pseudomonadati</taxon>
        <taxon>Pseudomonadota</taxon>
        <taxon>Gammaproteobacteria</taxon>
        <taxon>Alteromonadales</taxon>
        <taxon>Pseudoalteromonadaceae</taxon>
        <taxon>Pseudoalteromonas</taxon>
    </lineage>
</organism>
<dbReference type="Pfam" id="PF06945">
    <property type="entry name" value="DUF1289"/>
    <property type="match status" value="1"/>
</dbReference>
<keyword evidence="3" id="KW-1185">Reference proteome</keyword>
<sequence length="68" mass="7986">MAFSKQNRSDILTPTIEQPCIRHCCLDSHERCIGCFRMLDEILSWHTYSEREKEAVLVKCRSRQKGSN</sequence>
<dbReference type="RefSeq" id="WP_138595965.1">
    <property type="nucleotide sequence ID" value="NZ_PNCL01000022.1"/>
</dbReference>
<accession>A0A5S3XTK6</accession>
<dbReference type="OrthoDB" id="9811423at2"/>
<evidence type="ECO:0000313" key="1">
    <source>
        <dbReference type="EMBL" id="TMP44366.1"/>
    </source>
</evidence>
<proteinExistence type="predicted"/>
<evidence type="ECO:0000313" key="3">
    <source>
        <dbReference type="Proteomes" id="UP000305730"/>
    </source>
</evidence>
<dbReference type="EMBL" id="PNCL01000022">
    <property type="protein sequence ID" value="TMP60739.1"/>
    <property type="molecule type" value="Genomic_DNA"/>
</dbReference>
<gene>
    <name evidence="2" type="ORF">CWB96_05975</name>
    <name evidence="1" type="ORF">CWB97_06690</name>
</gene>
<dbReference type="PANTHER" id="PTHR35175:SF2">
    <property type="entry name" value="DUF1289 DOMAIN-CONTAINING PROTEIN"/>
    <property type="match status" value="1"/>
</dbReference>
<evidence type="ECO:0000313" key="4">
    <source>
        <dbReference type="Proteomes" id="UP000307706"/>
    </source>
</evidence>
<name>A0A5S3XTK6_9GAMM</name>
<reference evidence="4" key="2">
    <citation type="submission" date="2019-06" db="EMBL/GenBank/DDBJ databases">
        <title>Co-occurence of chitin degradation, pigmentation and bioactivity in marine Pseudoalteromonas.</title>
        <authorList>
            <person name="Sonnenschein E.C."/>
            <person name="Bech P.K."/>
        </authorList>
    </citation>
    <scope>NUCLEOTIDE SEQUENCE [LARGE SCALE GENOMIC DNA]</scope>
    <source>
        <strain evidence="4">S2231</strain>
    </source>
</reference>